<dbReference type="Gene3D" id="3.40.50.2000">
    <property type="entry name" value="Glycogen Phosphorylase B"/>
    <property type="match status" value="1"/>
</dbReference>
<accession>A0ABS8L061</accession>
<evidence type="ECO:0000256" key="1">
    <source>
        <dbReference type="SAM" id="Phobius"/>
    </source>
</evidence>
<protein>
    <recommendedName>
        <fullName evidence="4">Glycosyl transferase family 1 domain-containing protein</fullName>
    </recommendedName>
</protein>
<keyword evidence="3" id="KW-1185">Reference proteome</keyword>
<dbReference type="SUPFAM" id="SSF53756">
    <property type="entry name" value="UDP-Glycosyltransferase/glycogen phosphorylase"/>
    <property type="match status" value="1"/>
</dbReference>
<keyword evidence="1" id="KW-0472">Membrane</keyword>
<dbReference type="Proteomes" id="UP001198862">
    <property type="component" value="Unassembled WGS sequence"/>
</dbReference>
<evidence type="ECO:0008006" key="4">
    <source>
        <dbReference type="Google" id="ProtNLM"/>
    </source>
</evidence>
<reference evidence="2 3" key="1">
    <citation type="submission" date="2021-11" db="EMBL/GenBank/DDBJ databases">
        <authorList>
            <person name="Lee D.-H."/>
            <person name="Kim S.-B."/>
        </authorList>
    </citation>
    <scope>NUCLEOTIDE SEQUENCE [LARGE SCALE GENOMIC DNA]</scope>
    <source>
        <strain evidence="2 3">KCTC 52223</strain>
    </source>
</reference>
<gene>
    <name evidence="2" type="ORF">LJ725_22315</name>
</gene>
<feature type="transmembrane region" description="Helical" evidence="1">
    <location>
        <begin position="26"/>
        <end position="45"/>
    </location>
</feature>
<keyword evidence="1" id="KW-1133">Transmembrane helix</keyword>
<evidence type="ECO:0000313" key="2">
    <source>
        <dbReference type="EMBL" id="MCC8431720.1"/>
    </source>
</evidence>
<dbReference type="EMBL" id="JAJISD010000011">
    <property type="protein sequence ID" value="MCC8431720.1"/>
    <property type="molecule type" value="Genomic_DNA"/>
</dbReference>
<sequence>MRIQTPSRYAPYGRKSDRIRRRLQRALEAAAAWLGGFLVEGVLLGKILGGVLWPAALHVLAPRLAVMELGFDRDFYLRQFSDERQRERVARAPLLHYALIGWRTQRAPAPGFDPAFYQRRTFDRPSGMDPLFHHLGGPDARKSPRNEVEARADRAPWREGAEAVLVFHHGRGGGSSHFLEIYERTIEREGRNVLRARAVLRAPTLTVVNDRTFDLATGLARLLDFGRRHGVSRIVVNHIVDRPTAMIGWVRDLAKGLDVPYDVILHDYFMLCPRVDLITGTGEFCDAAPPEACLGCVTKYGAEAQDFDPLSWRRDHLAFLAGAGCVIAPSRDLATRMQRFLQREIAVWTPECESGFPAERIPRLAPDESLRVVTLGALNVAKGVRVVAALAEAVDKASALLDIAVLGGVSEALPASVSVSGPYRSEELGRLLSRASPHLVLLPAIWPETWSFVLTSALERGLPVVVFDIGAPAARLRALGRGHILPVDISNDAGKLMAALLELRQSWIVR</sequence>
<proteinExistence type="predicted"/>
<organism evidence="2 3">
    <name type="scientific">Reyranella aquatilis</name>
    <dbReference type="NCBI Taxonomy" id="2035356"/>
    <lineage>
        <taxon>Bacteria</taxon>
        <taxon>Pseudomonadati</taxon>
        <taxon>Pseudomonadota</taxon>
        <taxon>Alphaproteobacteria</taxon>
        <taxon>Hyphomicrobiales</taxon>
        <taxon>Reyranellaceae</taxon>
        <taxon>Reyranella</taxon>
    </lineage>
</organism>
<name>A0ABS8L061_9HYPH</name>
<comment type="caution">
    <text evidence="2">The sequence shown here is derived from an EMBL/GenBank/DDBJ whole genome shotgun (WGS) entry which is preliminary data.</text>
</comment>
<keyword evidence="1" id="KW-0812">Transmembrane</keyword>
<dbReference type="RefSeq" id="WP_230553149.1">
    <property type="nucleotide sequence ID" value="NZ_JAJISD010000011.1"/>
</dbReference>
<evidence type="ECO:0000313" key="3">
    <source>
        <dbReference type="Proteomes" id="UP001198862"/>
    </source>
</evidence>